<organism evidence="1 2">
    <name type="scientific">Nocardioides marinquilinus</name>
    <dbReference type="NCBI Taxonomy" id="1210400"/>
    <lineage>
        <taxon>Bacteria</taxon>
        <taxon>Bacillati</taxon>
        <taxon>Actinomycetota</taxon>
        <taxon>Actinomycetes</taxon>
        <taxon>Propionibacteriales</taxon>
        <taxon>Nocardioidaceae</taxon>
        <taxon>Nocardioides</taxon>
    </lineage>
</organism>
<dbReference type="EMBL" id="BAABKG010000001">
    <property type="protein sequence ID" value="GAA5143320.1"/>
    <property type="molecule type" value="Genomic_DNA"/>
</dbReference>
<proteinExistence type="predicted"/>
<evidence type="ECO:0000313" key="2">
    <source>
        <dbReference type="Proteomes" id="UP001500221"/>
    </source>
</evidence>
<keyword evidence="2" id="KW-1185">Reference proteome</keyword>
<dbReference type="Proteomes" id="UP001500221">
    <property type="component" value="Unassembled WGS sequence"/>
</dbReference>
<name>A0ABP9PDI9_9ACTN</name>
<evidence type="ECO:0000313" key="1">
    <source>
        <dbReference type="EMBL" id="GAA5143320.1"/>
    </source>
</evidence>
<comment type="caution">
    <text evidence="1">The sequence shown here is derived from an EMBL/GenBank/DDBJ whole genome shotgun (WGS) entry which is preliminary data.</text>
</comment>
<gene>
    <name evidence="1" type="ORF">GCM10023340_08500</name>
</gene>
<protein>
    <recommendedName>
        <fullName evidence="3">DUF3168 domain-containing protein</fullName>
    </recommendedName>
</protein>
<reference evidence="2" key="1">
    <citation type="journal article" date="2019" name="Int. J. Syst. Evol. Microbiol.">
        <title>The Global Catalogue of Microorganisms (GCM) 10K type strain sequencing project: providing services to taxonomists for standard genome sequencing and annotation.</title>
        <authorList>
            <consortium name="The Broad Institute Genomics Platform"/>
            <consortium name="The Broad Institute Genome Sequencing Center for Infectious Disease"/>
            <person name="Wu L."/>
            <person name="Ma J."/>
        </authorList>
    </citation>
    <scope>NUCLEOTIDE SEQUENCE [LARGE SCALE GENOMIC DNA]</scope>
    <source>
        <strain evidence="2">JCM 18459</strain>
    </source>
</reference>
<accession>A0ABP9PDI9</accession>
<sequence length="131" mass="14270">MTMLFPDVEAWAVTHLETALAARPESYASNVHVGTAVPEPRVDRMVVVRRDGGGQTGIFDNARLSWRVWAGTEADASDLARLVGALLWAAPDGNPVVRVTHESGPSRVIDDSRQPQRLALTTIRTRGEQLS</sequence>
<evidence type="ECO:0008006" key="3">
    <source>
        <dbReference type="Google" id="ProtNLM"/>
    </source>
</evidence>